<comment type="caution">
    <text evidence="2">The sequence shown here is derived from an EMBL/GenBank/DDBJ whole genome shotgun (WGS) entry which is preliminary data.</text>
</comment>
<keyword evidence="3" id="KW-1185">Reference proteome</keyword>
<proteinExistence type="predicted"/>
<dbReference type="AlphaFoldDB" id="A0A7Y9TU98"/>
<dbReference type="PANTHER" id="PTHR31047:SF0">
    <property type="entry name" value="MEIOTICALLY UP-REGULATED GENE 157 PROTEIN"/>
    <property type="match status" value="1"/>
</dbReference>
<dbReference type="SMART" id="SM01149">
    <property type="entry name" value="DUF1237"/>
    <property type="match status" value="1"/>
</dbReference>
<dbReference type="PANTHER" id="PTHR31047">
    <property type="entry name" value="MEIOTICALLY UP-REGULATED GENE 157 PROTEIN"/>
    <property type="match status" value="1"/>
</dbReference>
<dbReference type="GO" id="GO:0005975">
    <property type="term" value="P:carbohydrate metabolic process"/>
    <property type="evidence" value="ECO:0007669"/>
    <property type="project" value="InterPro"/>
</dbReference>
<dbReference type="PIRSF" id="PIRSF028846">
    <property type="entry name" value="UCP028846"/>
    <property type="match status" value="1"/>
</dbReference>
<evidence type="ECO:0000313" key="3">
    <source>
        <dbReference type="Proteomes" id="UP000589520"/>
    </source>
</evidence>
<feature type="chain" id="PRO_5030733045" description="Glycoside hydrolase family 125 protein" evidence="1">
    <location>
        <begin position="20"/>
        <end position="467"/>
    </location>
</feature>
<keyword evidence="1" id="KW-0732">Signal</keyword>
<dbReference type="Gene3D" id="1.50.10.10">
    <property type="match status" value="1"/>
</dbReference>
<dbReference type="RefSeq" id="WP_218892182.1">
    <property type="nucleotide sequence ID" value="NZ_JACCCW010000002.1"/>
</dbReference>
<dbReference type="InterPro" id="IPR012341">
    <property type="entry name" value="6hp_glycosidase-like_sf"/>
</dbReference>
<evidence type="ECO:0000313" key="2">
    <source>
        <dbReference type="EMBL" id="NYF80713.1"/>
    </source>
</evidence>
<name>A0A7Y9TU98_9BACT</name>
<dbReference type="InterPro" id="IPR008928">
    <property type="entry name" value="6-hairpin_glycosidase_sf"/>
</dbReference>
<evidence type="ECO:0000256" key="1">
    <source>
        <dbReference type="SAM" id="SignalP"/>
    </source>
</evidence>
<organism evidence="2 3">
    <name type="scientific">Granulicella arctica</name>
    <dbReference type="NCBI Taxonomy" id="940613"/>
    <lineage>
        <taxon>Bacteria</taxon>
        <taxon>Pseudomonadati</taxon>
        <taxon>Acidobacteriota</taxon>
        <taxon>Terriglobia</taxon>
        <taxon>Terriglobales</taxon>
        <taxon>Acidobacteriaceae</taxon>
        <taxon>Granulicella</taxon>
    </lineage>
</organism>
<dbReference type="InterPro" id="IPR008313">
    <property type="entry name" value="GH125"/>
</dbReference>
<feature type="signal peptide" evidence="1">
    <location>
        <begin position="1"/>
        <end position="19"/>
    </location>
</feature>
<dbReference type="SUPFAM" id="SSF48208">
    <property type="entry name" value="Six-hairpin glycosidases"/>
    <property type="match status" value="1"/>
</dbReference>
<reference evidence="2 3" key="1">
    <citation type="submission" date="2020-07" db="EMBL/GenBank/DDBJ databases">
        <title>Genomic Encyclopedia of Type Strains, Phase IV (KMG-V): Genome sequencing to study the core and pangenomes of soil and plant-associated prokaryotes.</title>
        <authorList>
            <person name="Whitman W."/>
        </authorList>
    </citation>
    <scope>NUCLEOTIDE SEQUENCE [LARGE SCALE GENOMIC DNA]</scope>
    <source>
        <strain evidence="2 3">X4EP2</strain>
    </source>
</reference>
<sequence>MKSAAATTLATLVPPFALAAEPSTGRPALSARKFTSSAVESLLTSVKAKIANPKLAHMFENCYPNTLDTTVNLGVLDGKPDTFVITGDIDAMWLRDSSCQVWPYLDLVKQDPNLQRLYIGLIHRQSRCILLDPYANAFLPIPTDTKPLSWAVDDLTDKKPGVAERKWEIDSLCFCIRLHYGYWKTTGDTTPFDTEWGQAMRLIVATLREQQRKQGHGPYHFQRTSPIPTDTVPLSGYGNPAEPVGLIYSMFRPSDDSCIYPLFIPANLFAVSALRKLAEMSSVILHDNAFALECERFAIEVDRALTEYGKIALPDGDVYAYEVDGFGNQLFMDDANAPGLLSLPYLGCCDATDPLYQRTRDRVWSRHNPYFFHSSIAEGIGGPHEGLDMIWPMSILIRALTSTDEAEITQCLRWILATDANTNFIHESFNKDNPTHYTRDWFAWANSLFGELVVKISREHPAILRAV</sequence>
<evidence type="ECO:0008006" key="4">
    <source>
        <dbReference type="Google" id="ProtNLM"/>
    </source>
</evidence>
<gene>
    <name evidence="2" type="ORF">HDF17_003033</name>
</gene>
<dbReference type="Proteomes" id="UP000589520">
    <property type="component" value="Unassembled WGS sequence"/>
</dbReference>
<protein>
    <recommendedName>
        <fullName evidence="4">Glycoside hydrolase family 125 protein</fullName>
    </recommendedName>
</protein>
<accession>A0A7Y9TU98</accession>
<dbReference type="EMBL" id="JACCCW010000002">
    <property type="protein sequence ID" value="NYF80713.1"/>
    <property type="molecule type" value="Genomic_DNA"/>
</dbReference>
<dbReference type="Pfam" id="PF06824">
    <property type="entry name" value="Glyco_hydro_125"/>
    <property type="match status" value="1"/>
</dbReference>